<dbReference type="SUPFAM" id="SSF56300">
    <property type="entry name" value="Metallo-dependent phosphatases"/>
    <property type="match status" value="1"/>
</dbReference>
<evidence type="ECO:0000313" key="5">
    <source>
        <dbReference type="Proteomes" id="UP000838763"/>
    </source>
</evidence>
<feature type="transmembrane region" description="Helical" evidence="3">
    <location>
        <begin position="74"/>
        <end position="92"/>
    </location>
</feature>
<dbReference type="GO" id="GO:0006506">
    <property type="term" value="P:GPI anchor biosynthetic process"/>
    <property type="evidence" value="ECO:0007669"/>
    <property type="project" value="InterPro"/>
</dbReference>
<feature type="region of interest" description="Disordered" evidence="2">
    <location>
        <begin position="546"/>
        <end position="573"/>
    </location>
</feature>
<feature type="transmembrane region" description="Helical" evidence="3">
    <location>
        <begin position="483"/>
        <end position="507"/>
    </location>
</feature>
<evidence type="ECO:0008006" key="6">
    <source>
        <dbReference type="Google" id="ProtNLM"/>
    </source>
</evidence>
<feature type="transmembrane region" description="Helical" evidence="3">
    <location>
        <begin position="630"/>
        <end position="653"/>
    </location>
</feature>
<dbReference type="InterPro" id="IPR033308">
    <property type="entry name" value="PGAP5/Cdc1/Ted1"/>
</dbReference>
<proteinExistence type="predicted"/>
<dbReference type="InterPro" id="IPR029052">
    <property type="entry name" value="Metallo-depent_PP-like"/>
</dbReference>
<dbReference type="OrthoDB" id="5977743at2759"/>
<dbReference type="AlphaFoldDB" id="A0A9P1HCM1"/>
<keyword evidence="3" id="KW-1133">Transmembrane helix</keyword>
<reference evidence="4" key="1">
    <citation type="submission" date="2022-11" db="EMBL/GenBank/DDBJ databases">
        <authorList>
            <person name="Scott C."/>
            <person name="Bruce N."/>
        </authorList>
    </citation>
    <scope>NUCLEOTIDE SEQUENCE</scope>
</reference>
<comment type="caution">
    <text evidence="4">The sequence shown here is derived from an EMBL/GenBank/DDBJ whole genome shotgun (WGS) entry which is preliminary data.</text>
</comment>
<dbReference type="Proteomes" id="UP000838763">
    <property type="component" value="Unassembled WGS sequence"/>
</dbReference>
<keyword evidence="5" id="KW-1185">Reference proteome</keyword>
<accession>A0A9P1HCM1</accession>
<dbReference type="PANTHER" id="PTHR13315:SF4">
    <property type="entry name" value="METALLOPHOSPHOESTERASE, ISOFORM E"/>
    <property type="match status" value="1"/>
</dbReference>
<feature type="compositionally biased region" description="Basic and acidic residues" evidence="2">
    <location>
        <begin position="546"/>
        <end position="556"/>
    </location>
</feature>
<dbReference type="GO" id="GO:0016020">
    <property type="term" value="C:membrane"/>
    <property type="evidence" value="ECO:0007669"/>
    <property type="project" value="GOC"/>
</dbReference>
<organism evidence="4 5">
    <name type="scientific">Parascedosporium putredinis</name>
    <dbReference type="NCBI Taxonomy" id="1442378"/>
    <lineage>
        <taxon>Eukaryota</taxon>
        <taxon>Fungi</taxon>
        <taxon>Dikarya</taxon>
        <taxon>Ascomycota</taxon>
        <taxon>Pezizomycotina</taxon>
        <taxon>Sordariomycetes</taxon>
        <taxon>Hypocreomycetidae</taxon>
        <taxon>Microascales</taxon>
        <taxon>Microascaceae</taxon>
        <taxon>Parascedosporium</taxon>
    </lineage>
</organism>
<sequence>MASNPYHGIKARRNPFDDGGPPSCADGLRSVQRIASGAATSLFAYSRGPGAKMAVNFVSRVAWHLRRNLTRRRLLSFPHFVLLLWVFVLLRGERWIFHWKVEQCKWNKWENWPKDAKPHHLIFVADPQLTDPKSYPGRPWPLTDLTIMVTDNYVRRSYNELQGQLRPDSLFFLGDLFDGGREWKTASGDFSDAKWARPYPKNEREHAKPYHDGGVSHLSHGGAGTGPKPGRKLVAGLPGNHDLGFGSMIKVPVRDRFSAFFGESNRVDIVGNHTIVSVDTVSLSAGTSQQAATENLEHIYGPATQFLKDVKGLKEKAVRNELRFLRGDKVEAQMKHAVVDADKLTLEDLVDGDDDANRPQVADFPTVLLTHRALAPEQAPPTDAVGRVVDHRNAISVTAGYQYQNVLTEEDSVQLIESVGNVQRVFSGDDHDYCELTHSAAKNGAVEITVKSISMAMGVPTPGFVMPTMQTHLCLLPNQFRTYVGYVFCCLVSLSLIGIRAFFVSFLELPAFAHSLNPAAPGAGGPGFASHSSSGTASYLPLYKTKEKSDDDDPHHHSNHRNGNAYPSRVSSLTASPQPFRRVFDPLGLGRHRGPKQLRIRIDDDFYDGGKSRSLWRAASGRRRTIEPKVVLVEFAAMAWRVGWVAVLLWVVLNRRG</sequence>
<keyword evidence="1 3" id="KW-0472">Membrane</keyword>
<keyword evidence="3" id="KW-0812">Transmembrane</keyword>
<evidence type="ECO:0000256" key="1">
    <source>
        <dbReference type="ARBA" id="ARBA00023136"/>
    </source>
</evidence>
<evidence type="ECO:0000256" key="3">
    <source>
        <dbReference type="SAM" id="Phobius"/>
    </source>
</evidence>
<protein>
    <recommendedName>
        <fullName evidence="6">Calcineurin-like phosphoesterase domain-containing protein</fullName>
    </recommendedName>
</protein>
<evidence type="ECO:0000313" key="4">
    <source>
        <dbReference type="EMBL" id="CAI4219320.1"/>
    </source>
</evidence>
<dbReference type="EMBL" id="CALLCH030000019">
    <property type="protein sequence ID" value="CAI4219320.1"/>
    <property type="molecule type" value="Genomic_DNA"/>
</dbReference>
<dbReference type="GO" id="GO:0005783">
    <property type="term" value="C:endoplasmic reticulum"/>
    <property type="evidence" value="ECO:0007669"/>
    <property type="project" value="TreeGrafter"/>
</dbReference>
<evidence type="ECO:0000256" key="2">
    <source>
        <dbReference type="SAM" id="MobiDB-lite"/>
    </source>
</evidence>
<gene>
    <name evidence="4" type="ORF">PPNO1_LOCUS8887</name>
</gene>
<dbReference type="PANTHER" id="PTHR13315">
    <property type="entry name" value="METALLO PHOSPHOESTERASE RELATED"/>
    <property type="match status" value="1"/>
</dbReference>
<name>A0A9P1HCM1_9PEZI</name>